<keyword evidence="7 9" id="KW-0067">ATP-binding</keyword>
<comment type="caution">
    <text evidence="11">The sequence shown here is derived from an EMBL/GenBank/DDBJ whole genome shotgun (WGS) entry which is preliminary data.</text>
</comment>
<gene>
    <name evidence="11" type="ORF">RF55_21863</name>
</gene>
<evidence type="ECO:0000256" key="4">
    <source>
        <dbReference type="ARBA" id="ARBA00022679"/>
    </source>
</evidence>
<dbReference type="EMBL" id="LBMM01023078">
    <property type="protein sequence ID" value="KMQ82791.1"/>
    <property type="molecule type" value="Genomic_DNA"/>
</dbReference>
<dbReference type="Pfam" id="PF07714">
    <property type="entry name" value="PK_Tyr_Ser-Thr"/>
    <property type="match status" value="1"/>
</dbReference>
<evidence type="ECO:0000256" key="6">
    <source>
        <dbReference type="ARBA" id="ARBA00022777"/>
    </source>
</evidence>
<dbReference type="EC" id="2.7.10.1" evidence="2"/>
<dbReference type="PaxDb" id="67767-A0A0J7JY38"/>
<dbReference type="AlphaFoldDB" id="A0A0J7JY38"/>
<evidence type="ECO:0000256" key="1">
    <source>
        <dbReference type="ARBA" id="ARBA00004167"/>
    </source>
</evidence>
<dbReference type="PANTHER" id="PTHR24416:SF527">
    <property type="entry name" value="PROTO-ONCOGENE TYROSINE-PROTEIN KINASE ROS"/>
    <property type="match status" value="1"/>
</dbReference>
<evidence type="ECO:0000256" key="7">
    <source>
        <dbReference type="ARBA" id="ARBA00022840"/>
    </source>
</evidence>
<dbReference type="GO" id="GO:0005524">
    <property type="term" value="F:ATP binding"/>
    <property type="evidence" value="ECO:0007669"/>
    <property type="project" value="UniProtKB-UniRule"/>
</dbReference>
<dbReference type="PROSITE" id="PS00107">
    <property type="entry name" value="PROTEIN_KINASE_ATP"/>
    <property type="match status" value="1"/>
</dbReference>
<feature type="non-terminal residue" evidence="11">
    <location>
        <position position="155"/>
    </location>
</feature>
<dbReference type="OrthoDB" id="65481at2759"/>
<dbReference type="Proteomes" id="UP000036403">
    <property type="component" value="Unassembled WGS sequence"/>
</dbReference>
<evidence type="ECO:0000256" key="3">
    <source>
        <dbReference type="ARBA" id="ARBA00022553"/>
    </source>
</evidence>
<keyword evidence="3" id="KW-0597">Phosphoprotein</keyword>
<reference evidence="11 12" key="1">
    <citation type="submission" date="2015-04" db="EMBL/GenBank/DDBJ databases">
        <title>Lasius niger genome sequencing.</title>
        <authorList>
            <person name="Konorov E.A."/>
            <person name="Nikitin M.A."/>
            <person name="Kirill M.V."/>
            <person name="Chang P."/>
        </authorList>
    </citation>
    <scope>NUCLEOTIDE SEQUENCE [LARGE SCALE GENOMIC DNA]</scope>
    <source>
        <tissue evidence="11">Whole</tissue>
    </source>
</reference>
<protein>
    <recommendedName>
        <fullName evidence="2">receptor protein-tyrosine kinase</fullName>
        <ecNumber evidence="2">2.7.10.1</ecNumber>
    </recommendedName>
</protein>
<name>A0A0J7JY38_LASNI</name>
<sequence>MEDFIWPPDGEEFTFETLAYRQRKKSNEIVLRPITTDTELVTLNEIPFVNIQPNTLYAPREMQYNPPRVLQYNPDEFALTIIERKQIILAKLLGSGAFGKVFQGTVKDLEGSDTMPVAIKMLQNNASLQEENELLKEAKLMSHFRHKHVLRMLGI</sequence>
<evidence type="ECO:0000256" key="5">
    <source>
        <dbReference type="ARBA" id="ARBA00022741"/>
    </source>
</evidence>
<dbReference type="InterPro" id="IPR000719">
    <property type="entry name" value="Prot_kinase_dom"/>
</dbReference>
<keyword evidence="5 9" id="KW-0547">Nucleotide-binding</keyword>
<keyword evidence="6 11" id="KW-0418">Kinase</keyword>
<evidence type="ECO:0000313" key="12">
    <source>
        <dbReference type="Proteomes" id="UP000036403"/>
    </source>
</evidence>
<keyword evidence="4" id="KW-0808">Transferase</keyword>
<keyword evidence="12" id="KW-1185">Reference proteome</keyword>
<dbReference type="InterPro" id="IPR017441">
    <property type="entry name" value="Protein_kinase_ATP_BS"/>
</dbReference>
<dbReference type="InterPro" id="IPR050122">
    <property type="entry name" value="RTK"/>
</dbReference>
<dbReference type="GO" id="GO:0005886">
    <property type="term" value="C:plasma membrane"/>
    <property type="evidence" value="ECO:0007669"/>
    <property type="project" value="TreeGrafter"/>
</dbReference>
<dbReference type="InterPro" id="IPR011009">
    <property type="entry name" value="Kinase-like_dom_sf"/>
</dbReference>
<dbReference type="PANTHER" id="PTHR24416">
    <property type="entry name" value="TYROSINE-PROTEIN KINASE RECEPTOR"/>
    <property type="match status" value="1"/>
</dbReference>
<dbReference type="PROSITE" id="PS50011">
    <property type="entry name" value="PROTEIN_KINASE_DOM"/>
    <property type="match status" value="1"/>
</dbReference>
<dbReference type="SUPFAM" id="SSF56112">
    <property type="entry name" value="Protein kinase-like (PK-like)"/>
    <property type="match status" value="1"/>
</dbReference>
<proteinExistence type="predicted"/>
<evidence type="ECO:0000313" key="11">
    <source>
        <dbReference type="EMBL" id="KMQ82791.1"/>
    </source>
</evidence>
<keyword evidence="8" id="KW-0829">Tyrosine-protein kinase</keyword>
<evidence type="ECO:0000259" key="10">
    <source>
        <dbReference type="PROSITE" id="PS50011"/>
    </source>
</evidence>
<organism evidence="11 12">
    <name type="scientific">Lasius niger</name>
    <name type="common">Black garden ant</name>
    <dbReference type="NCBI Taxonomy" id="67767"/>
    <lineage>
        <taxon>Eukaryota</taxon>
        <taxon>Metazoa</taxon>
        <taxon>Ecdysozoa</taxon>
        <taxon>Arthropoda</taxon>
        <taxon>Hexapoda</taxon>
        <taxon>Insecta</taxon>
        <taxon>Pterygota</taxon>
        <taxon>Neoptera</taxon>
        <taxon>Endopterygota</taxon>
        <taxon>Hymenoptera</taxon>
        <taxon>Apocrita</taxon>
        <taxon>Aculeata</taxon>
        <taxon>Formicoidea</taxon>
        <taxon>Formicidae</taxon>
        <taxon>Formicinae</taxon>
        <taxon>Lasius</taxon>
        <taxon>Lasius</taxon>
    </lineage>
</organism>
<evidence type="ECO:0000256" key="9">
    <source>
        <dbReference type="PROSITE-ProRule" id="PRU10141"/>
    </source>
</evidence>
<dbReference type="GO" id="GO:0004714">
    <property type="term" value="F:transmembrane receptor protein tyrosine kinase activity"/>
    <property type="evidence" value="ECO:0007669"/>
    <property type="project" value="UniProtKB-EC"/>
</dbReference>
<feature type="binding site" evidence="9">
    <location>
        <position position="120"/>
    </location>
    <ligand>
        <name>ATP</name>
        <dbReference type="ChEBI" id="CHEBI:30616"/>
    </ligand>
</feature>
<dbReference type="Gene3D" id="3.30.200.20">
    <property type="entry name" value="Phosphorylase Kinase, domain 1"/>
    <property type="match status" value="1"/>
</dbReference>
<dbReference type="GO" id="GO:0032006">
    <property type="term" value="P:regulation of TOR signaling"/>
    <property type="evidence" value="ECO:0007669"/>
    <property type="project" value="TreeGrafter"/>
</dbReference>
<evidence type="ECO:0000256" key="2">
    <source>
        <dbReference type="ARBA" id="ARBA00011902"/>
    </source>
</evidence>
<dbReference type="STRING" id="67767.A0A0J7JY38"/>
<dbReference type="GO" id="GO:0043235">
    <property type="term" value="C:receptor complex"/>
    <property type="evidence" value="ECO:0007669"/>
    <property type="project" value="TreeGrafter"/>
</dbReference>
<accession>A0A0J7JY38</accession>
<comment type="subcellular location">
    <subcellularLocation>
        <location evidence="1">Membrane</location>
        <topology evidence="1">Single-pass membrane protein</topology>
    </subcellularLocation>
</comment>
<evidence type="ECO:0000256" key="8">
    <source>
        <dbReference type="ARBA" id="ARBA00023137"/>
    </source>
</evidence>
<feature type="domain" description="Protein kinase" evidence="10">
    <location>
        <begin position="87"/>
        <end position="155"/>
    </location>
</feature>
<dbReference type="InterPro" id="IPR001245">
    <property type="entry name" value="Ser-Thr/Tyr_kinase_cat_dom"/>
</dbReference>
<dbReference type="GO" id="GO:0007169">
    <property type="term" value="P:cell surface receptor protein tyrosine kinase signaling pathway"/>
    <property type="evidence" value="ECO:0007669"/>
    <property type="project" value="TreeGrafter"/>
</dbReference>